<accession>A0A8J5HD04</accession>
<evidence type="ECO:0000313" key="2">
    <source>
        <dbReference type="Proteomes" id="UP000734854"/>
    </source>
</evidence>
<sequence>MLMVYANKLLARGKELVNRMSESRYRNCPFNWDSLVKLYVESGEVEKADSVEADLPCRQNEAILHYVPGLCECKETTCLCLLRTDETDNVLPNKLMAVQLMANNGFRKSLISELLD</sequence>
<gene>
    <name evidence="1" type="ORF">ZIOFF_018545</name>
</gene>
<dbReference type="Proteomes" id="UP000734854">
    <property type="component" value="Unassembled WGS sequence"/>
</dbReference>
<comment type="caution">
    <text evidence="1">The sequence shown here is derived from an EMBL/GenBank/DDBJ whole genome shotgun (WGS) entry which is preliminary data.</text>
</comment>
<evidence type="ECO:0000313" key="1">
    <source>
        <dbReference type="EMBL" id="KAG6521426.1"/>
    </source>
</evidence>
<organism evidence="1 2">
    <name type="scientific">Zingiber officinale</name>
    <name type="common">Ginger</name>
    <name type="synonym">Amomum zingiber</name>
    <dbReference type="NCBI Taxonomy" id="94328"/>
    <lineage>
        <taxon>Eukaryota</taxon>
        <taxon>Viridiplantae</taxon>
        <taxon>Streptophyta</taxon>
        <taxon>Embryophyta</taxon>
        <taxon>Tracheophyta</taxon>
        <taxon>Spermatophyta</taxon>
        <taxon>Magnoliopsida</taxon>
        <taxon>Liliopsida</taxon>
        <taxon>Zingiberales</taxon>
        <taxon>Zingiberaceae</taxon>
        <taxon>Zingiber</taxon>
    </lineage>
</organism>
<name>A0A8J5HD04_ZINOF</name>
<dbReference type="EMBL" id="JACMSC010000005">
    <property type="protein sequence ID" value="KAG6521426.1"/>
    <property type="molecule type" value="Genomic_DNA"/>
</dbReference>
<protein>
    <recommendedName>
        <fullName evidence="3">Pentatricopeptide repeat-containing protein</fullName>
    </recommendedName>
</protein>
<dbReference type="AlphaFoldDB" id="A0A8J5HD04"/>
<reference evidence="1 2" key="1">
    <citation type="submission" date="2020-08" db="EMBL/GenBank/DDBJ databases">
        <title>Plant Genome Project.</title>
        <authorList>
            <person name="Zhang R.-G."/>
        </authorList>
    </citation>
    <scope>NUCLEOTIDE SEQUENCE [LARGE SCALE GENOMIC DNA]</scope>
    <source>
        <tissue evidence="1">Rhizome</tissue>
    </source>
</reference>
<keyword evidence="2" id="KW-1185">Reference proteome</keyword>
<evidence type="ECO:0008006" key="3">
    <source>
        <dbReference type="Google" id="ProtNLM"/>
    </source>
</evidence>
<proteinExistence type="predicted"/>